<dbReference type="PANTHER" id="PTHR10694:SF129">
    <property type="entry name" value="LYSINE-SPECIFIC DEMETHYLASE 4B-RELATED"/>
    <property type="match status" value="1"/>
</dbReference>
<dbReference type="SUPFAM" id="SSF51197">
    <property type="entry name" value="Clavaminate synthase-like"/>
    <property type="match status" value="1"/>
</dbReference>
<evidence type="ECO:0000256" key="16">
    <source>
        <dbReference type="SAM" id="MobiDB-lite"/>
    </source>
</evidence>
<keyword evidence="21" id="KW-1185">Reference proteome</keyword>
<reference evidence="20" key="1">
    <citation type="submission" date="2013-04" db="EMBL/GenBank/DDBJ databases">
        <authorList>
            <person name="Qu J."/>
            <person name="Murali S.C."/>
            <person name="Bandaranaike D."/>
            <person name="Bellair M."/>
            <person name="Blankenburg K."/>
            <person name="Chao H."/>
            <person name="Dinh H."/>
            <person name="Doddapaneni H."/>
            <person name="Downs B."/>
            <person name="Dugan-Rocha S."/>
            <person name="Elkadiri S."/>
            <person name="Gnanaolivu R.D."/>
            <person name="Hernandez B."/>
            <person name="Javaid M."/>
            <person name="Jayaseelan J.C."/>
            <person name="Lee S."/>
            <person name="Li M."/>
            <person name="Ming W."/>
            <person name="Munidasa M."/>
            <person name="Muniz J."/>
            <person name="Nguyen L."/>
            <person name="Ongeri F."/>
            <person name="Osuji N."/>
            <person name="Pu L.-L."/>
            <person name="Puazo M."/>
            <person name="Qu C."/>
            <person name="Quiroz J."/>
            <person name="Raj R."/>
            <person name="Weissenberger G."/>
            <person name="Xin Y."/>
            <person name="Zou X."/>
            <person name="Han Y."/>
            <person name="Richards S."/>
            <person name="Worley K."/>
            <person name="Muzny D."/>
            <person name="Gibbs R."/>
        </authorList>
    </citation>
    <scope>NUCLEOTIDE SEQUENCE</scope>
    <source>
        <strain evidence="20">Sampled in the wild</strain>
    </source>
</reference>
<dbReference type="EC" id="1.14.11.66" evidence="3"/>
<keyword evidence="11" id="KW-0805">Transcription regulation</keyword>
<evidence type="ECO:0000256" key="5">
    <source>
        <dbReference type="ARBA" id="ARBA00022771"/>
    </source>
</evidence>
<comment type="catalytic activity">
    <reaction evidence="14">
        <text>N(6),N(6),N(6)-trimethyl-L-lysyl(9)-[histone H3] + 2 2-oxoglutarate + 2 O2 = N(6)-methyl-L-lysyl(9)-[histone H3] + 2 formaldehyde + 2 succinate + 2 CO2</text>
        <dbReference type="Rhea" id="RHEA:60200"/>
        <dbReference type="Rhea" id="RHEA-COMP:15538"/>
        <dbReference type="Rhea" id="RHEA-COMP:15542"/>
        <dbReference type="ChEBI" id="CHEBI:15379"/>
        <dbReference type="ChEBI" id="CHEBI:16526"/>
        <dbReference type="ChEBI" id="CHEBI:16810"/>
        <dbReference type="ChEBI" id="CHEBI:16842"/>
        <dbReference type="ChEBI" id="CHEBI:30031"/>
        <dbReference type="ChEBI" id="CHEBI:61929"/>
        <dbReference type="ChEBI" id="CHEBI:61961"/>
        <dbReference type="EC" id="1.14.11.66"/>
    </reaction>
</comment>
<feature type="compositionally biased region" description="Basic residues" evidence="16">
    <location>
        <begin position="378"/>
        <end position="391"/>
    </location>
</feature>
<comment type="similarity">
    <text evidence="2">Belongs to the JHDM3 histone demethylase family.</text>
</comment>
<dbReference type="PROSITE" id="PS51805">
    <property type="entry name" value="EPHD"/>
    <property type="match status" value="1"/>
</dbReference>
<evidence type="ECO:0000259" key="17">
    <source>
        <dbReference type="PROSITE" id="PS51183"/>
    </source>
</evidence>
<dbReference type="OrthoDB" id="9547406at2759"/>
<comment type="cofactor">
    <cofactor evidence="1">
        <name>Fe(2+)</name>
        <dbReference type="ChEBI" id="CHEBI:29033"/>
    </cofactor>
</comment>
<feature type="region of interest" description="Disordered" evidence="16">
    <location>
        <begin position="337"/>
        <end position="364"/>
    </location>
</feature>
<dbReference type="Pfam" id="PF02373">
    <property type="entry name" value="JmjC"/>
    <property type="match status" value="1"/>
</dbReference>
<dbReference type="FunFam" id="2.60.120.650:FF:000048">
    <property type="entry name" value="Lysine-specific demethylase 4A"/>
    <property type="match status" value="1"/>
</dbReference>
<dbReference type="InterPro" id="IPR034732">
    <property type="entry name" value="EPHD"/>
</dbReference>
<feature type="domain" description="PHD-type" evidence="19">
    <location>
        <begin position="1166"/>
        <end position="1307"/>
    </location>
</feature>
<dbReference type="InterPro" id="IPR019787">
    <property type="entry name" value="Znf_PHD-finger"/>
</dbReference>
<dbReference type="Gene3D" id="2.30.30.140">
    <property type="match status" value="1"/>
</dbReference>
<dbReference type="GO" id="GO:0008270">
    <property type="term" value="F:zinc ion binding"/>
    <property type="evidence" value="ECO:0007669"/>
    <property type="project" value="UniProtKB-KW"/>
</dbReference>
<evidence type="ECO:0000256" key="15">
    <source>
        <dbReference type="ARBA" id="ARBA00053408"/>
    </source>
</evidence>
<evidence type="ECO:0000259" key="19">
    <source>
        <dbReference type="PROSITE" id="PS51805"/>
    </source>
</evidence>
<dbReference type="SMART" id="SM00558">
    <property type="entry name" value="JmjC"/>
    <property type="match status" value="1"/>
</dbReference>
<dbReference type="PROSITE" id="PS51183">
    <property type="entry name" value="JMJN"/>
    <property type="match status" value="1"/>
</dbReference>
<evidence type="ECO:0000256" key="8">
    <source>
        <dbReference type="ARBA" id="ARBA00022964"/>
    </source>
</evidence>
<evidence type="ECO:0000256" key="2">
    <source>
        <dbReference type="ARBA" id="ARBA00009711"/>
    </source>
</evidence>
<dbReference type="GO" id="GO:0000785">
    <property type="term" value="C:chromatin"/>
    <property type="evidence" value="ECO:0007669"/>
    <property type="project" value="TreeGrafter"/>
</dbReference>
<dbReference type="Proteomes" id="UP000792457">
    <property type="component" value="Unassembled WGS sequence"/>
</dbReference>
<name>A0A8K0K0U7_LADFU</name>
<evidence type="ECO:0000256" key="6">
    <source>
        <dbReference type="ARBA" id="ARBA00022833"/>
    </source>
</evidence>
<evidence type="ECO:0000256" key="12">
    <source>
        <dbReference type="ARBA" id="ARBA00023163"/>
    </source>
</evidence>
<comment type="function">
    <text evidence="15">Probable histone demethylase that specifically demethylates 'Lys-9' and 'Lys-36' residues of histone H3, thereby playing a central role in histone code. Demethylation of Lys residue generates formaldehyde and succinate.</text>
</comment>
<dbReference type="SMART" id="SM00249">
    <property type="entry name" value="PHD"/>
    <property type="match status" value="2"/>
</dbReference>
<dbReference type="GO" id="GO:0140681">
    <property type="term" value="F:histone H3K36me2/H3K36me3 demethylase activity"/>
    <property type="evidence" value="ECO:0007669"/>
    <property type="project" value="UniProtKB-ARBA"/>
</dbReference>
<organism evidence="20 21">
    <name type="scientific">Ladona fulva</name>
    <name type="common">Scarce chaser dragonfly</name>
    <name type="synonym">Libellula fulva</name>
    <dbReference type="NCBI Taxonomy" id="123851"/>
    <lineage>
        <taxon>Eukaryota</taxon>
        <taxon>Metazoa</taxon>
        <taxon>Ecdysozoa</taxon>
        <taxon>Arthropoda</taxon>
        <taxon>Hexapoda</taxon>
        <taxon>Insecta</taxon>
        <taxon>Pterygota</taxon>
        <taxon>Palaeoptera</taxon>
        <taxon>Odonata</taxon>
        <taxon>Epiprocta</taxon>
        <taxon>Anisoptera</taxon>
        <taxon>Libelluloidea</taxon>
        <taxon>Libellulidae</taxon>
        <taxon>Ladona</taxon>
    </lineage>
</organism>
<dbReference type="PANTHER" id="PTHR10694">
    <property type="entry name" value="LYSINE-SPECIFIC DEMETHYLASE"/>
    <property type="match status" value="1"/>
</dbReference>
<dbReference type="GO" id="GO:0140684">
    <property type="term" value="F:histone H3K9me2/H3K9me3 demethylase activity"/>
    <property type="evidence" value="ECO:0007669"/>
    <property type="project" value="UniProtKB-EC"/>
</dbReference>
<keyword evidence="13" id="KW-0539">Nucleus</keyword>
<keyword evidence="10" id="KW-0408">Iron</keyword>
<reference evidence="20" key="2">
    <citation type="submission" date="2017-10" db="EMBL/GenBank/DDBJ databases">
        <title>Ladona fulva Genome sequencing and assembly.</title>
        <authorList>
            <person name="Murali S."/>
            <person name="Richards S."/>
            <person name="Bandaranaike D."/>
            <person name="Bellair M."/>
            <person name="Blankenburg K."/>
            <person name="Chao H."/>
            <person name="Dinh H."/>
            <person name="Doddapaneni H."/>
            <person name="Dugan-Rocha S."/>
            <person name="Elkadiri S."/>
            <person name="Gnanaolivu R."/>
            <person name="Hernandez B."/>
            <person name="Skinner E."/>
            <person name="Javaid M."/>
            <person name="Lee S."/>
            <person name="Li M."/>
            <person name="Ming W."/>
            <person name="Munidasa M."/>
            <person name="Muniz J."/>
            <person name="Nguyen L."/>
            <person name="Hughes D."/>
            <person name="Osuji N."/>
            <person name="Pu L.-L."/>
            <person name="Puazo M."/>
            <person name="Qu C."/>
            <person name="Quiroz J."/>
            <person name="Raj R."/>
            <person name="Weissenberger G."/>
            <person name="Xin Y."/>
            <person name="Zou X."/>
            <person name="Han Y."/>
            <person name="Worley K."/>
            <person name="Muzny D."/>
            <person name="Gibbs R."/>
        </authorList>
    </citation>
    <scope>NUCLEOTIDE SEQUENCE</scope>
    <source>
        <strain evidence="20">Sampled in the wild</strain>
    </source>
</reference>
<feature type="region of interest" description="Disordered" evidence="16">
    <location>
        <begin position="936"/>
        <end position="970"/>
    </location>
</feature>
<dbReference type="Gene3D" id="3.10.330.70">
    <property type="match status" value="1"/>
</dbReference>
<evidence type="ECO:0000256" key="13">
    <source>
        <dbReference type="ARBA" id="ARBA00023242"/>
    </source>
</evidence>
<evidence type="ECO:0000256" key="11">
    <source>
        <dbReference type="ARBA" id="ARBA00023015"/>
    </source>
</evidence>
<evidence type="ECO:0000256" key="1">
    <source>
        <dbReference type="ARBA" id="ARBA00001954"/>
    </source>
</evidence>
<keyword evidence="5" id="KW-0863">Zinc-finger</keyword>
<keyword evidence="7" id="KW-0156">Chromatin regulator</keyword>
<dbReference type="Pfam" id="PF13831">
    <property type="entry name" value="PHD_2"/>
    <property type="match status" value="1"/>
</dbReference>
<dbReference type="Gene3D" id="2.60.120.650">
    <property type="entry name" value="Cupin"/>
    <property type="match status" value="1"/>
</dbReference>
<dbReference type="EMBL" id="KZ308272">
    <property type="protein sequence ID" value="KAG8226240.1"/>
    <property type="molecule type" value="Genomic_DNA"/>
</dbReference>
<evidence type="ECO:0000256" key="4">
    <source>
        <dbReference type="ARBA" id="ARBA00022723"/>
    </source>
</evidence>
<dbReference type="InterPro" id="IPR013083">
    <property type="entry name" value="Znf_RING/FYVE/PHD"/>
</dbReference>
<dbReference type="GO" id="GO:0005634">
    <property type="term" value="C:nucleus"/>
    <property type="evidence" value="ECO:0007669"/>
    <property type="project" value="TreeGrafter"/>
</dbReference>
<feature type="compositionally biased region" description="Low complexity" evidence="16">
    <location>
        <begin position="936"/>
        <end position="946"/>
    </location>
</feature>
<evidence type="ECO:0000256" key="7">
    <source>
        <dbReference type="ARBA" id="ARBA00022853"/>
    </source>
</evidence>
<dbReference type="Pfam" id="PF02375">
    <property type="entry name" value="JmjN"/>
    <property type="match status" value="1"/>
</dbReference>
<accession>A0A8K0K0U7</accession>
<sequence>MEPDGNLGPGSPKIMVFRPTYEEFKDFSKYIDYMESRGAHKAGLAKVIPPPEWKPRKAGYTDEEIDLTIPAPICQVVTGKQGLYQQINIQKRAMTVKEYRALAESEKYKTPFHSCFEDLERKYWKNITYNSPIYGADVSGSLTDSDVTDWNINKLGTILDYVNEDYGISIDGVNTAYLYFGMWKTTFAWHTEDMDLYSINYLHFGAPKTWYAIPPEHGRRLERLANGFFPGSYQSCTAFLRHKMTLISPQILRLYSIPYNKVTQKQGEIMITFPYGYHAGFNHGFNCAESTNFATPRWVEYGKRASQCQCRRDMVKISMDTFVKRFQPDRYELWLQGKDVGPHPEDSSRSSAAPPPTHTDILCNKNNTEIPQSFFEMRKKKPKRHPIHRKKVDGSNDLDDYDDEDGMSCSGVRKVEIPPGVQEALSEMGGEDDDCEDYIPDEEQLQVLQDIWCKAGELDPEEVSDNDDLYGIKKKKPKKKKTHFMEDGSLKKKKKTSFGENVEIKTEYYNLSESELMNQSGEFSGFIDGEQSPGMHSFSFNEGPGKAGNNDVKKVGPRLKAEVRMIPQVAELQQKGDQSGEITARVPVLVGGPSGHQKIVVRRDLGGHGWTTSTPTDSGRMLMGKVLPSVTTVTWPKIIQQANLDIVKNLKLPDGNKAGNIFFGATATDIKNKNITIASQRTLGSETVAVATGGTQQQRNPDVRNAMLLLSLGKEVVRTGEISPAYVNVQMKENSSSVQVVSQGSLTEASLTSEPQSSLASDQLKTSSVIRKPCFVILGARGRGRGRGGIAMRGQSSGRGRPRGSGLRVGAFTRPNTPYRGGRGGPSGRWKSETNSISLQEALASFVEDFRDDFEKSPDDDEYSGHGSFSSVGQSGRGGRKSVFGELRSVSPKVKVEEKLFTSTPKEETSTNSHQMLDSSAPALKTVKNESVIRISAPSTPSTSSSYPIKNFEGARSLPSQQSFKDKVEERPAPLLEPVVSGRESKTGEAEFPPHLIPENSSEYHPDMISSWSPAFRSGGAGTGGVLPFLKGLKRGSDSDRTLEKNFNSYWSETEPYCSLCTVFSLHKNKIPSPMSPGWRHNSKDSKPKPTRSRVWLTARCFSKGRPHKDSLPENVTGAPDASSISPILTCCDCGVCIHASCFGITLLPPQLPGWRCDKCRAGMYQAWCCLCLWRGGALKRTSDGRWAHLLCSLLLPEVSFRDVRFKEPIHVPIGLDRPAPLLQHSMLQSQHPVEPTPPPSTPPTPTHKCELCESVEGSCIPCYYTGCSSFFHPMCALIAGARFTMTSDDEISSRGGEFQITCARHLPRNEQVQPLKDGERVLGRKTNDRLYPGYVTWDWQVPALCCWVSFVDGSLAANLSPDSIQGIDWKNNGPPKSGTEVLVMGKNKDGIAVPATFLGTSVKTMYMVRFDDGSMQPLCREDIFNISNDIPDTVKDFLLEKERREKNGLLNIPMLTEVEIKSEPMN</sequence>
<evidence type="ECO:0000256" key="9">
    <source>
        <dbReference type="ARBA" id="ARBA00023002"/>
    </source>
</evidence>
<dbReference type="Pfam" id="PF13832">
    <property type="entry name" value="zf-HC5HC2H_2"/>
    <property type="match status" value="2"/>
</dbReference>
<keyword evidence="6" id="KW-0862">Zinc</keyword>
<dbReference type="CDD" id="cd15571">
    <property type="entry name" value="ePHD"/>
    <property type="match status" value="1"/>
</dbReference>
<evidence type="ECO:0000259" key="18">
    <source>
        <dbReference type="PROSITE" id="PS51184"/>
    </source>
</evidence>
<dbReference type="InterPro" id="IPR001965">
    <property type="entry name" value="Znf_PHD"/>
</dbReference>
<dbReference type="GO" id="GO:0048512">
    <property type="term" value="P:circadian behavior"/>
    <property type="evidence" value="ECO:0007669"/>
    <property type="project" value="UniProtKB-ARBA"/>
</dbReference>
<evidence type="ECO:0000256" key="3">
    <source>
        <dbReference type="ARBA" id="ARBA00012900"/>
    </source>
</evidence>
<evidence type="ECO:0000256" key="10">
    <source>
        <dbReference type="ARBA" id="ARBA00023004"/>
    </source>
</evidence>
<comment type="caution">
    <text evidence="20">The sequence shown here is derived from an EMBL/GenBank/DDBJ whole genome shotgun (WGS) entry which is preliminary data.</text>
</comment>
<feature type="region of interest" description="Disordered" evidence="16">
    <location>
        <begin position="854"/>
        <end position="886"/>
    </location>
</feature>
<keyword evidence="4" id="KW-0479">Metal-binding</keyword>
<dbReference type="PROSITE" id="PS51184">
    <property type="entry name" value="JMJC"/>
    <property type="match status" value="1"/>
</dbReference>
<keyword evidence="12" id="KW-0804">Transcription</keyword>
<keyword evidence="9" id="KW-0560">Oxidoreductase</keyword>
<evidence type="ECO:0000313" key="20">
    <source>
        <dbReference type="EMBL" id="KAG8226240.1"/>
    </source>
</evidence>
<dbReference type="GO" id="GO:0010468">
    <property type="term" value="P:regulation of gene expression"/>
    <property type="evidence" value="ECO:0007669"/>
    <property type="project" value="TreeGrafter"/>
</dbReference>
<feature type="domain" description="JmjC" evidence="18">
    <location>
        <begin position="144"/>
        <end position="310"/>
    </location>
</feature>
<dbReference type="Gene3D" id="3.30.40.10">
    <property type="entry name" value="Zinc/RING finger domain, C3HC4 (zinc finger)"/>
    <property type="match status" value="1"/>
</dbReference>
<dbReference type="InterPro" id="IPR003347">
    <property type="entry name" value="JmjC_dom"/>
</dbReference>
<feature type="compositionally biased region" description="Low complexity" evidence="16">
    <location>
        <begin position="790"/>
        <end position="810"/>
    </location>
</feature>
<proteinExistence type="inferred from homology"/>
<protein>
    <recommendedName>
        <fullName evidence="3">[histone H3]-trimethyl-L-lysine(9) demethylase</fullName>
        <ecNumber evidence="3">1.14.11.66</ecNumber>
    </recommendedName>
</protein>
<evidence type="ECO:0000256" key="14">
    <source>
        <dbReference type="ARBA" id="ARBA00049349"/>
    </source>
</evidence>
<dbReference type="SUPFAM" id="SSF63748">
    <property type="entry name" value="Tudor/PWWP/MBT"/>
    <property type="match status" value="2"/>
</dbReference>
<keyword evidence="8" id="KW-0223">Dioxygenase</keyword>
<feature type="domain" description="JmjN" evidence="17">
    <location>
        <begin position="14"/>
        <end position="56"/>
    </location>
</feature>
<feature type="region of interest" description="Disordered" evidence="16">
    <location>
        <begin position="378"/>
        <end position="403"/>
    </location>
</feature>
<dbReference type="InterPro" id="IPR003349">
    <property type="entry name" value="JmjN"/>
</dbReference>
<dbReference type="SMART" id="SM00545">
    <property type="entry name" value="JmjN"/>
    <property type="match status" value="1"/>
</dbReference>
<gene>
    <name evidence="20" type="ORF">J437_LFUL006342</name>
</gene>
<feature type="region of interest" description="Disordered" evidence="16">
    <location>
        <begin position="786"/>
        <end position="831"/>
    </location>
</feature>
<evidence type="ECO:0000313" key="21">
    <source>
        <dbReference type="Proteomes" id="UP000792457"/>
    </source>
</evidence>